<proteinExistence type="predicted"/>
<evidence type="ECO:0000256" key="1">
    <source>
        <dbReference type="SAM" id="MobiDB-lite"/>
    </source>
</evidence>
<organism evidence="2 3">
    <name type="scientific">Trichonephila clavipes</name>
    <name type="common">Golden silk orbweaver</name>
    <name type="synonym">Nephila clavipes</name>
    <dbReference type="NCBI Taxonomy" id="2585209"/>
    <lineage>
        <taxon>Eukaryota</taxon>
        <taxon>Metazoa</taxon>
        <taxon>Ecdysozoa</taxon>
        <taxon>Arthropoda</taxon>
        <taxon>Chelicerata</taxon>
        <taxon>Arachnida</taxon>
        <taxon>Araneae</taxon>
        <taxon>Araneomorphae</taxon>
        <taxon>Entelegynae</taxon>
        <taxon>Araneoidea</taxon>
        <taxon>Nephilidae</taxon>
        <taxon>Trichonephila</taxon>
    </lineage>
</organism>
<gene>
    <name evidence="2" type="primary">TCB1_393</name>
    <name evidence="2" type="ORF">TNCV_1012671</name>
</gene>
<dbReference type="GO" id="GO:0003676">
    <property type="term" value="F:nucleic acid binding"/>
    <property type="evidence" value="ECO:0007669"/>
    <property type="project" value="InterPro"/>
</dbReference>
<dbReference type="InterPro" id="IPR036397">
    <property type="entry name" value="RNaseH_sf"/>
</dbReference>
<dbReference type="AlphaFoldDB" id="A0A8X7BAW2"/>
<sequence length="127" mass="13865">MAAMCHNSGSPSGSEREGISEAFGSSPVSLKTIQRELHAANIHSRVAILKPSVSARNAIKRLVVPRPPTLDTTALGTSHLILFPGEQPVYQDDNASIHSSRCVQTRLHEHDEVEHLIWCPQSPDLNI</sequence>
<dbReference type="Gene3D" id="3.30.420.10">
    <property type="entry name" value="Ribonuclease H-like superfamily/Ribonuclease H"/>
    <property type="match status" value="1"/>
</dbReference>
<protein>
    <submittedName>
        <fullName evidence="2">Transposable element Tcb1 transposase</fullName>
    </submittedName>
</protein>
<accession>A0A8X7BAW2</accession>
<dbReference type="EMBL" id="BMAU01021369">
    <property type="protein sequence ID" value="GFY24214.1"/>
    <property type="molecule type" value="Genomic_DNA"/>
</dbReference>
<dbReference type="Proteomes" id="UP000887159">
    <property type="component" value="Unassembled WGS sequence"/>
</dbReference>
<keyword evidence="3" id="KW-1185">Reference proteome</keyword>
<evidence type="ECO:0000313" key="2">
    <source>
        <dbReference type="EMBL" id="GFY24214.1"/>
    </source>
</evidence>
<evidence type="ECO:0000313" key="3">
    <source>
        <dbReference type="Proteomes" id="UP000887159"/>
    </source>
</evidence>
<feature type="region of interest" description="Disordered" evidence="1">
    <location>
        <begin position="1"/>
        <end position="23"/>
    </location>
</feature>
<name>A0A8X7BAW2_TRICX</name>
<comment type="caution">
    <text evidence="2">The sequence shown here is derived from an EMBL/GenBank/DDBJ whole genome shotgun (WGS) entry which is preliminary data.</text>
</comment>
<reference evidence="2" key="1">
    <citation type="submission" date="2020-08" db="EMBL/GenBank/DDBJ databases">
        <title>Multicomponent nature underlies the extraordinary mechanical properties of spider dragline silk.</title>
        <authorList>
            <person name="Kono N."/>
            <person name="Nakamura H."/>
            <person name="Mori M."/>
            <person name="Yoshida Y."/>
            <person name="Ohtoshi R."/>
            <person name="Malay A.D."/>
            <person name="Moran D.A.P."/>
            <person name="Tomita M."/>
            <person name="Numata K."/>
            <person name="Arakawa K."/>
        </authorList>
    </citation>
    <scope>NUCLEOTIDE SEQUENCE</scope>
</reference>